<dbReference type="EMBL" id="MNAN01000025">
    <property type="protein sequence ID" value="OHU96934.1"/>
    <property type="molecule type" value="Genomic_DNA"/>
</dbReference>
<keyword evidence="5" id="KW-0547">Nucleotide-binding</keyword>
<comment type="subcellular location">
    <subcellularLocation>
        <location evidence="1">Cell membrane</location>
        <topology evidence="1">Multi-pass membrane protein</topology>
    </subcellularLocation>
</comment>
<feature type="transmembrane region" description="Helical" evidence="9">
    <location>
        <begin position="168"/>
        <end position="186"/>
    </location>
</feature>
<evidence type="ECO:0000256" key="9">
    <source>
        <dbReference type="SAM" id="Phobius"/>
    </source>
</evidence>
<dbReference type="Pfam" id="PF00005">
    <property type="entry name" value="ABC_tran"/>
    <property type="match status" value="1"/>
</dbReference>
<accession>A0A1S1NDW9</accession>
<dbReference type="SUPFAM" id="SSF90123">
    <property type="entry name" value="ABC transporter transmembrane region"/>
    <property type="match status" value="1"/>
</dbReference>
<gene>
    <name evidence="12" type="ORF">BIW53_03505</name>
</gene>
<comment type="caution">
    <text evidence="12">The sequence shown here is derived from an EMBL/GenBank/DDBJ whole genome shotgun (WGS) entry which is preliminary data.</text>
</comment>
<dbReference type="PROSITE" id="PS50893">
    <property type="entry name" value="ABC_TRANSPORTER_2"/>
    <property type="match status" value="1"/>
</dbReference>
<dbReference type="InterPro" id="IPR027417">
    <property type="entry name" value="P-loop_NTPase"/>
</dbReference>
<name>A0A1S1NDW9_9GAMM</name>
<dbReference type="InterPro" id="IPR003439">
    <property type="entry name" value="ABC_transporter-like_ATP-bd"/>
</dbReference>
<dbReference type="SMART" id="SM00382">
    <property type="entry name" value="AAA"/>
    <property type="match status" value="1"/>
</dbReference>
<dbReference type="GO" id="GO:0005524">
    <property type="term" value="F:ATP binding"/>
    <property type="evidence" value="ECO:0007669"/>
    <property type="project" value="UniProtKB-KW"/>
</dbReference>
<dbReference type="GO" id="GO:0005886">
    <property type="term" value="C:plasma membrane"/>
    <property type="evidence" value="ECO:0007669"/>
    <property type="project" value="UniProtKB-SubCell"/>
</dbReference>
<dbReference type="PROSITE" id="PS50929">
    <property type="entry name" value="ABC_TM1F"/>
    <property type="match status" value="1"/>
</dbReference>
<feature type="domain" description="ABC transporter" evidence="10">
    <location>
        <begin position="351"/>
        <end position="587"/>
    </location>
</feature>
<keyword evidence="7 9" id="KW-1133">Transmembrane helix</keyword>
<dbReference type="FunFam" id="3.40.50.300:FF:000299">
    <property type="entry name" value="ABC transporter ATP-binding protein/permease"/>
    <property type="match status" value="1"/>
</dbReference>
<evidence type="ECO:0000259" key="10">
    <source>
        <dbReference type="PROSITE" id="PS50893"/>
    </source>
</evidence>
<protein>
    <recommendedName>
        <fullName evidence="14">ABC transporter</fullName>
    </recommendedName>
</protein>
<keyword evidence="8 9" id="KW-0472">Membrane</keyword>
<feature type="domain" description="ABC transmembrane type-1" evidence="11">
    <location>
        <begin position="31"/>
        <end position="313"/>
    </location>
</feature>
<feature type="transmembrane region" description="Helical" evidence="9">
    <location>
        <begin position="256"/>
        <end position="273"/>
    </location>
</feature>
<evidence type="ECO:0000313" key="13">
    <source>
        <dbReference type="Proteomes" id="UP000180253"/>
    </source>
</evidence>
<dbReference type="InterPro" id="IPR011527">
    <property type="entry name" value="ABC1_TM_dom"/>
</dbReference>
<feature type="transmembrane region" description="Helical" evidence="9">
    <location>
        <begin position="21"/>
        <end position="45"/>
    </location>
</feature>
<dbReference type="InterPro" id="IPR039421">
    <property type="entry name" value="Type_1_exporter"/>
</dbReference>
<dbReference type="OrthoDB" id="9782586at2"/>
<keyword evidence="3" id="KW-1003">Cell membrane</keyword>
<evidence type="ECO:0008006" key="14">
    <source>
        <dbReference type="Google" id="ProtNLM"/>
    </source>
</evidence>
<evidence type="ECO:0000256" key="5">
    <source>
        <dbReference type="ARBA" id="ARBA00022741"/>
    </source>
</evidence>
<dbReference type="PROSITE" id="PS00211">
    <property type="entry name" value="ABC_TRANSPORTER_1"/>
    <property type="match status" value="1"/>
</dbReference>
<feature type="transmembrane region" description="Helical" evidence="9">
    <location>
        <begin position="65"/>
        <end position="85"/>
    </location>
</feature>
<dbReference type="Proteomes" id="UP000180253">
    <property type="component" value="Unassembled WGS sequence"/>
</dbReference>
<evidence type="ECO:0000259" key="11">
    <source>
        <dbReference type="PROSITE" id="PS50929"/>
    </source>
</evidence>
<dbReference type="Gene3D" id="1.20.1560.10">
    <property type="entry name" value="ABC transporter type 1, transmembrane domain"/>
    <property type="match status" value="1"/>
</dbReference>
<dbReference type="InterPro" id="IPR036640">
    <property type="entry name" value="ABC1_TM_sf"/>
</dbReference>
<dbReference type="SUPFAM" id="SSF52540">
    <property type="entry name" value="P-loop containing nucleoside triphosphate hydrolases"/>
    <property type="match status" value="1"/>
</dbReference>
<dbReference type="PANTHER" id="PTHR43394">
    <property type="entry name" value="ATP-DEPENDENT PERMEASE MDL1, MITOCHONDRIAL"/>
    <property type="match status" value="1"/>
</dbReference>
<dbReference type="InterPro" id="IPR017871">
    <property type="entry name" value="ABC_transporter-like_CS"/>
</dbReference>
<dbReference type="Gene3D" id="3.40.50.300">
    <property type="entry name" value="P-loop containing nucleotide triphosphate hydrolases"/>
    <property type="match status" value="1"/>
</dbReference>
<dbReference type="Pfam" id="PF00664">
    <property type="entry name" value="ABC_membrane"/>
    <property type="match status" value="1"/>
</dbReference>
<dbReference type="RefSeq" id="WP_070990433.1">
    <property type="nucleotide sequence ID" value="NZ_CBCSHD010000015.1"/>
</dbReference>
<dbReference type="GO" id="GO:0015421">
    <property type="term" value="F:ABC-type oligopeptide transporter activity"/>
    <property type="evidence" value="ECO:0007669"/>
    <property type="project" value="TreeGrafter"/>
</dbReference>
<evidence type="ECO:0000313" key="12">
    <source>
        <dbReference type="EMBL" id="OHU96934.1"/>
    </source>
</evidence>
<evidence type="ECO:0000256" key="1">
    <source>
        <dbReference type="ARBA" id="ARBA00004651"/>
    </source>
</evidence>
<organism evidence="12 13">
    <name type="scientific">Pseudoalteromonas byunsanensis</name>
    <dbReference type="NCBI Taxonomy" id="327939"/>
    <lineage>
        <taxon>Bacteria</taxon>
        <taxon>Pseudomonadati</taxon>
        <taxon>Pseudomonadota</taxon>
        <taxon>Gammaproteobacteria</taxon>
        <taxon>Alteromonadales</taxon>
        <taxon>Pseudoalteromonadaceae</taxon>
        <taxon>Pseudoalteromonas</taxon>
    </lineage>
</organism>
<keyword evidence="13" id="KW-1185">Reference proteome</keyword>
<keyword evidence="2" id="KW-0813">Transport</keyword>
<reference evidence="12 13" key="1">
    <citation type="submission" date="2016-10" db="EMBL/GenBank/DDBJ databases">
        <title>Pseudoalteromonas amylolytica sp. nov., isolated from the surface seawater.</title>
        <authorList>
            <person name="Wu Y.-H."/>
            <person name="Cheng H."/>
            <person name="Jin X.-B."/>
            <person name="Wang C.-S."/>
            <person name="Xu X.-W."/>
        </authorList>
    </citation>
    <scope>NUCLEOTIDE SEQUENCE [LARGE SCALE GENOMIC DNA]</scope>
    <source>
        <strain evidence="12 13">JCM 12483</strain>
    </source>
</reference>
<feature type="transmembrane region" description="Helical" evidence="9">
    <location>
        <begin position="139"/>
        <end position="162"/>
    </location>
</feature>
<keyword evidence="6" id="KW-0067">ATP-binding</keyword>
<dbReference type="STRING" id="327939.BIW53_03505"/>
<dbReference type="InterPro" id="IPR003593">
    <property type="entry name" value="AAA+_ATPase"/>
</dbReference>
<sequence length="595" mass="66467">MKAAQYKEGNLSLFKRLCTFLIPYKYSVMMAIFCVALSVLMNLFPPLIYREIIDSAIPNKDLQELTTLIIISIGILALSMLSGLAEELFISRFGSGFCFDIRCHLYQHIQRLPLSFFSKVERGELLSRFNSDLLNIQVALARTIPSIITNVITLILAASFMFYMNWKLTLISILTVPVYFVILYFVTKEINKKSAESFHFGDQLNSKISEDFSVNGFMFSRLNGIGDNQSKQFSNIANNLRKSRIAISMLFQTNRVSFSALSGLGIVFVYYFAGQQLIQEELTIGTLVAFTVFTQRLYQPIGFLSHTVLDISSGVVSLRRLYKVLDMTPESRLGNHQMEVSTKVSTDQEYICFDNVGFSYTENAKQPVLEGLSMSIAKGERVAFVGGNGAGKSTLALLLSGMLPVQQGEIRIGNLIINDASAELISQHVNTAVANAFFFNTSIFENVRMVNPDATPDDVYQALDKANCTSFIDNLPEGVDTVIGQDGHQLSSGQKQRLSVARLFLKNSPIFILDEVTSNLDVESEYEILKSIDEISDDNTVIIITHSLETISKANRIFMIDQGKVVNEGSLDSLIETSPEFRKIFNIKQNLAEEV</sequence>
<dbReference type="GO" id="GO:0016887">
    <property type="term" value="F:ATP hydrolysis activity"/>
    <property type="evidence" value="ECO:0007669"/>
    <property type="project" value="InterPro"/>
</dbReference>
<evidence type="ECO:0000256" key="2">
    <source>
        <dbReference type="ARBA" id="ARBA00022448"/>
    </source>
</evidence>
<keyword evidence="4 9" id="KW-0812">Transmembrane</keyword>
<evidence type="ECO:0000256" key="7">
    <source>
        <dbReference type="ARBA" id="ARBA00022989"/>
    </source>
</evidence>
<evidence type="ECO:0000256" key="4">
    <source>
        <dbReference type="ARBA" id="ARBA00022692"/>
    </source>
</evidence>
<dbReference type="PANTHER" id="PTHR43394:SF1">
    <property type="entry name" value="ATP-BINDING CASSETTE SUB-FAMILY B MEMBER 10, MITOCHONDRIAL"/>
    <property type="match status" value="1"/>
</dbReference>
<dbReference type="AlphaFoldDB" id="A0A1S1NDW9"/>
<evidence type="ECO:0000256" key="3">
    <source>
        <dbReference type="ARBA" id="ARBA00022475"/>
    </source>
</evidence>
<dbReference type="CDD" id="cd18550">
    <property type="entry name" value="ABC_6TM_exporter_like"/>
    <property type="match status" value="1"/>
</dbReference>
<evidence type="ECO:0000256" key="6">
    <source>
        <dbReference type="ARBA" id="ARBA00022840"/>
    </source>
</evidence>
<proteinExistence type="predicted"/>
<evidence type="ECO:0000256" key="8">
    <source>
        <dbReference type="ARBA" id="ARBA00023136"/>
    </source>
</evidence>